<organism evidence="2 3">
    <name type="scientific">Prevotella jejuni</name>
    <dbReference type="NCBI Taxonomy" id="1177574"/>
    <lineage>
        <taxon>Bacteria</taxon>
        <taxon>Pseudomonadati</taxon>
        <taxon>Bacteroidota</taxon>
        <taxon>Bacteroidia</taxon>
        <taxon>Bacteroidales</taxon>
        <taxon>Prevotellaceae</taxon>
        <taxon>Prevotella</taxon>
    </lineage>
</organism>
<reference evidence="2 3" key="1">
    <citation type="submission" date="2017-06" db="EMBL/GenBank/DDBJ databases">
        <authorList>
            <person name="Varghese N."/>
            <person name="Submissions S."/>
        </authorList>
    </citation>
    <scope>NUCLEOTIDE SEQUENCE [LARGE SCALE GENOMIC DNA]</scope>
    <source>
        <strain evidence="2 3">DSM 26989</strain>
    </source>
</reference>
<feature type="region of interest" description="Disordered" evidence="1">
    <location>
        <begin position="86"/>
        <end position="121"/>
    </location>
</feature>
<proteinExistence type="predicted"/>
<evidence type="ECO:0000313" key="3">
    <source>
        <dbReference type="Proteomes" id="UP000198427"/>
    </source>
</evidence>
<protein>
    <submittedName>
        <fullName evidence="2">Uncharacterized protein</fullName>
    </submittedName>
</protein>
<gene>
    <name evidence="2" type="ORF">SAMN06265364_11014</name>
</gene>
<dbReference type="AlphaFoldDB" id="A0AA94IUA5"/>
<name>A0AA94IUA5_9BACT</name>
<accession>A0AA94IUA5</accession>
<sequence length="121" mass="13013">MSSVREKTAQQVSSVPFFIEGAFYFSQIYTDEQNTQSFTETLSQPISQNVTANRSLTPCPSPIGEGVITEIPLHVLQMFSGPSPIISRPKGVTSHTTPLSIRRGAGGEASVNSVCRRPSVG</sequence>
<dbReference type="Proteomes" id="UP000198427">
    <property type="component" value="Unassembled WGS sequence"/>
</dbReference>
<evidence type="ECO:0000256" key="1">
    <source>
        <dbReference type="SAM" id="MobiDB-lite"/>
    </source>
</evidence>
<evidence type="ECO:0000313" key="2">
    <source>
        <dbReference type="EMBL" id="SNR77738.1"/>
    </source>
</evidence>
<dbReference type="EMBL" id="FZNZ01000010">
    <property type="protein sequence ID" value="SNR77738.1"/>
    <property type="molecule type" value="Genomic_DNA"/>
</dbReference>
<keyword evidence="3" id="KW-1185">Reference proteome</keyword>
<comment type="caution">
    <text evidence="2">The sequence shown here is derived from an EMBL/GenBank/DDBJ whole genome shotgun (WGS) entry which is preliminary data.</text>
</comment>